<organism evidence="2 3">
    <name type="scientific">Amniculicola lignicola CBS 123094</name>
    <dbReference type="NCBI Taxonomy" id="1392246"/>
    <lineage>
        <taxon>Eukaryota</taxon>
        <taxon>Fungi</taxon>
        <taxon>Dikarya</taxon>
        <taxon>Ascomycota</taxon>
        <taxon>Pezizomycotina</taxon>
        <taxon>Dothideomycetes</taxon>
        <taxon>Pleosporomycetidae</taxon>
        <taxon>Pleosporales</taxon>
        <taxon>Amniculicolaceae</taxon>
        <taxon>Amniculicola</taxon>
    </lineage>
</organism>
<reference evidence="2" key="1">
    <citation type="journal article" date="2020" name="Stud. Mycol.">
        <title>101 Dothideomycetes genomes: a test case for predicting lifestyles and emergence of pathogens.</title>
        <authorList>
            <person name="Haridas S."/>
            <person name="Albert R."/>
            <person name="Binder M."/>
            <person name="Bloem J."/>
            <person name="Labutti K."/>
            <person name="Salamov A."/>
            <person name="Andreopoulos B."/>
            <person name="Baker S."/>
            <person name="Barry K."/>
            <person name="Bills G."/>
            <person name="Bluhm B."/>
            <person name="Cannon C."/>
            <person name="Castanera R."/>
            <person name="Culley D."/>
            <person name="Daum C."/>
            <person name="Ezra D."/>
            <person name="Gonzalez J."/>
            <person name="Henrissat B."/>
            <person name="Kuo A."/>
            <person name="Liang C."/>
            <person name="Lipzen A."/>
            <person name="Lutzoni F."/>
            <person name="Magnuson J."/>
            <person name="Mondo S."/>
            <person name="Nolan M."/>
            <person name="Ohm R."/>
            <person name="Pangilinan J."/>
            <person name="Park H.-J."/>
            <person name="Ramirez L."/>
            <person name="Alfaro M."/>
            <person name="Sun H."/>
            <person name="Tritt A."/>
            <person name="Yoshinaga Y."/>
            <person name="Zwiers L.-H."/>
            <person name="Turgeon B."/>
            <person name="Goodwin S."/>
            <person name="Spatafora J."/>
            <person name="Crous P."/>
            <person name="Grigoriev I."/>
        </authorList>
    </citation>
    <scope>NUCLEOTIDE SEQUENCE</scope>
    <source>
        <strain evidence="2">CBS 123094</strain>
    </source>
</reference>
<gene>
    <name evidence="2" type="ORF">P154DRAFT_561991</name>
</gene>
<dbReference type="OrthoDB" id="1263307at2759"/>
<feature type="domain" description="AB hydrolase-1" evidence="1">
    <location>
        <begin position="7"/>
        <end position="238"/>
    </location>
</feature>
<name>A0A6A5WQQ5_9PLEO</name>
<dbReference type="InterPro" id="IPR029058">
    <property type="entry name" value="AB_hydrolase_fold"/>
</dbReference>
<keyword evidence="2" id="KW-0378">Hydrolase</keyword>
<dbReference type="InterPro" id="IPR000073">
    <property type="entry name" value="AB_hydrolase_1"/>
</dbReference>
<keyword evidence="3" id="KW-1185">Reference proteome</keyword>
<dbReference type="SUPFAM" id="SSF53474">
    <property type="entry name" value="alpha/beta-Hydrolases"/>
    <property type="match status" value="1"/>
</dbReference>
<accession>A0A6A5WQQ5</accession>
<dbReference type="Gene3D" id="3.40.50.1820">
    <property type="entry name" value="alpha/beta hydrolase"/>
    <property type="match status" value="1"/>
</dbReference>
<protein>
    <submittedName>
        <fullName evidence="2">Alpha/beta-hydrolase</fullName>
    </submittedName>
</protein>
<dbReference type="InterPro" id="IPR052897">
    <property type="entry name" value="Sec-Metab_Biosynth_Hydrolase"/>
</dbReference>
<evidence type="ECO:0000313" key="3">
    <source>
        <dbReference type="Proteomes" id="UP000799779"/>
    </source>
</evidence>
<sequence length="248" mass="27251">MATKPQIVLVPGAWHTPEAFSDIKGKLESHGYTIHARQLPSVGSNPPPEDLSQDITALRALITEAIGEGNEVLVVPHSWSGLITGSALSGYGIDKRAENGEKGGIRRLAFMCAFVVPEGVALLDTIQGKIPDWWEVRDGLTFVKDQTIFYNDLPAPEQKKWFDLLQSHAFATKKSKSTAAAWTEYPCSYLICENDLAIPSFAQEGMVGGMKEMGVDVQVQRMKSGHSPFLSRPDEVVEWIRRAAGEEI</sequence>
<dbReference type="Proteomes" id="UP000799779">
    <property type="component" value="Unassembled WGS sequence"/>
</dbReference>
<dbReference type="AlphaFoldDB" id="A0A6A5WQQ5"/>
<evidence type="ECO:0000313" key="2">
    <source>
        <dbReference type="EMBL" id="KAF2002521.1"/>
    </source>
</evidence>
<dbReference type="EMBL" id="ML977577">
    <property type="protein sequence ID" value="KAF2002521.1"/>
    <property type="molecule type" value="Genomic_DNA"/>
</dbReference>
<evidence type="ECO:0000259" key="1">
    <source>
        <dbReference type="Pfam" id="PF12697"/>
    </source>
</evidence>
<dbReference type="PANTHER" id="PTHR37017">
    <property type="entry name" value="AB HYDROLASE-1 DOMAIN-CONTAINING PROTEIN-RELATED"/>
    <property type="match status" value="1"/>
</dbReference>
<dbReference type="Pfam" id="PF12697">
    <property type="entry name" value="Abhydrolase_6"/>
    <property type="match status" value="1"/>
</dbReference>
<dbReference type="PANTHER" id="PTHR37017:SF11">
    <property type="entry name" value="ESTERASE_LIPASE_THIOESTERASE DOMAIN-CONTAINING PROTEIN"/>
    <property type="match status" value="1"/>
</dbReference>
<proteinExistence type="predicted"/>
<dbReference type="GO" id="GO:0016787">
    <property type="term" value="F:hydrolase activity"/>
    <property type="evidence" value="ECO:0007669"/>
    <property type="project" value="UniProtKB-KW"/>
</dbReference>